<feature type="region of interest" description="Disordered" evidence="1">
    <location>
        <begin position="113"/>
        <end position="156"/>
    </location>
</feature>
<dbReference type="PANTHER" id="PTHR42051:SF1">
    <property type="entry name" value="MEIOTICALLY UP-REGULATED PROTEIN PB1A10.08"/>
    <property type="match status" value="1"/>
</dbReference>
<feature type="compositionally biased region" description="Basic and acidic residues" evidence="1">
    <location>
        <begin position="75"/>
        <end position="84"/>
    </location>
</feature>
<dbReference type="PANTHER" id="PTHR42051">
    <property type="entry name" value="MEIOTICALLY UP-REGULATED PROTEIN PB1A10.08"/>
    <property type="match status" value="1"/>
</dbReference>
<comment type="caution">
    <text evidence="2">The sequence shown here is derived from an EMBL/GenBank/DDBJ whole genome shotgun (WGS) entry which is preliminary data.</text>
</comment>
<reference evidence="2 3" key="1">
    <citation type="submission" date="2023-09" db="EMBL/GenBank/DDBJ databases">
        <title>Multi-omics analysis of a traditional fermented food reveals byproduct-associated fungal strains for waste-to-food upcycling.</title>
        <authorList>
            <consortium name="Lawrence Berkeley National Laboratory"/>
            <person name="Rekdal V.M."/>
            <person name="Villalobos-Escobedo J.M."/>
            <person name="Rodriguez-Valeron N."/>
            <person name="Garcia M.O."/>
            <person name="Vasquez D.P."/>
            <person name="Damayanti I."/>
            <person name="Sorensen P.M."/>
            <person name="Baidoo E.E."/>
            <person name="De Carvalho A.C."/>
            <person name="Riley R."/>
            <person name="Lipzen A."/>
            <person name="He G."/>
            <person name="Yan M."/>
            <person name="Haridas S."/>
            <person name="Daum C."/>
            <person name="Yoshinaga Y."/>
            <person name="Ng V."/>
            <person name="Grigoriev I.V."/>
            <person name="Munk R."/>
            <person name="Nuraida L."/>
            <person name="Wijaya C.H."/>
            <person name="Morales P.-C."/>
            <person name="Keasling J.D."/>
        </authorList>
    </citation>
    <scope>NUCLEOTIDE SEQUENCE [LARGE SCALE GENOMIC DNA]</scope>
    <source>
        <strain evidence="2 3">FGSC 2613</strain>
    </source>
</reference>
<evidence type="ECO:0000313" key="2">
    <source>
        <dbReference type="EMBL" id="KAL0473625.1"/>
    </source>
</evidence>
<feature type="compositionally biased region" description="Low complexity" evidence="1">
    <location>
        <begin position="10"/>
        <end position="22"/>
    </location>
</feature>
<evidence type="ECO:0000313" key="3">
    <source>
        <dbReference type="Proteomes" id="UP001451303"/>
    </source>
</evidence>
<dbReference type="EMBL" id="JAVLET010000002">
    <property type="protein sequence ID" value="KAL0473625.1"/>
    <property type="molecule type" value="Genomic_DNA"/>
</dbReference>
<evidence type="ECO:0000256" key="1">
    <source>
        <dbReference type="SAM" id="MobiDB-lite"/>
    </source>
</evidence>
<protein>
    <submittedName>
        <fullName evidence="2">Uncharacterized protein</fullName>
    </submittedName>
</protein>
<feature type="region of interest" description="Disordered" evidence="1">
    <location>
        <begin position="1"/>
        <end position="44"/>
    </location>
</feature>
<feature type="region of interest" description="Disordered" evidence="1">
    <location>
        <begin position="440"/>
        <end position="487"/>
    </location>
</feature>
<dbReference type="Proteomes" id="UP001451303">
    <property type="component" value="Unassembled WGS sequence"/>
</dbReference>
<sequence length="548" mass="61024">MITASSFLISRQRQPQRHSSQSKQDLDKQTTKPPHMHLRPPLSKLDHFTINPVVTTPIKASAPSPSWHPEAGSLRVKDAQETPRRYVNTDNNTAKPAIEMPSTASYVQAMPSSPVQIPVRPRSRDAAHQQKQRRHTVDRKHHSSPRPRDVHSPDAIPPSVAALLAMTSIPKPRAARSARQAKTLRERRMTVDAIIAQSHESEKEFSLSLGNKGPLDLLLTPPELLEDDDSSSISDSNIGSLLSSRTLSSDSTPSLSDSFDTDTLSSMETSPAPHRRRKIHPTRRSLEPVSSPTGELEGHPLSSPEIVDDELDFRVFEDKREEVEEKKHSRLGFRPFKSVFKSNLTASLRALRQAAKSFSTLNFPSIPPEDFLTRSILTLDPQVPFTDERRPPLLEEEPTAALRRYLNPTTTVRLEQPHSATQAPTTKVFTASIQMQTYRVQRARGSSASSGRVPCPSVGLSSTSQAQQPSNAKSEYPMPGPRQREMRENSDFIRIAVMEMAMRKCGKLDDQKPGRARWALPPRKTSTKPYVVGADGVPARWVAVTYTC</sequence>
<dbReference type="InterPro" id="IPR034443">
    <property type="entry name" value="PB1A10.08"/>
</dbReference>
<feature type="region of interest" description="Disordered" evidence="1">
    <location>
        <begin position="243"/>
        <end position="304"/>
    </location>
</feature>
<keyword evidence="3" id="KW-1185">Reference proteome</keyword>
<feature type="compositionally biased region" description="Low complexity" evidence="1">
    <location>
        <begin position="443"/>
        <end position="452"/>
    </location>
</feature>
<organism evidence="2 3">
    <name type="scientific">Neurospora intermedia</name>
    <dbReference type="NCBI Taxonomy" id="5142"/>
    <lineage>
        <taxon>Eukaryota</taxon>
        <taxon>Fungi</taxon>
        <taxon>Dikarya</taxon>
        <taxon>Ascomycota</taxon>
        <taxon>Pezizomycotina</taxon>
        <taxon>Sordariomycetes</taxon>
        <taxon>Sordariomycetidae</taxon>
        <taxon>Sordariales</taxon>
        <taxon>Sordariaceae</taxon>
        <taxon>Neurospora</taxon>
    </lineage>
</organism>
<accession>A0ABR3DLT5</accession>
<feature type="region of interest" description="Disordered" evidence="1">
    <location>
        <begin position="57"/>
        <end position="98"/>
    </location>
</feature>
<proteinExistence type="predicted"/>
<feature type="compositionally biased region" description="Basic residues" evidence="1">
    <location>
        <begin position="273"/>
        <end position="283"/>
    </location>
</feature>
<gene>
    <name evidence="2" type="ORF">QR685DRAFT_180715</name>
</gene>
<feature type="compositionally biased region" description="Low complexity" evidence="1">
    <location>
        <begin position="243"/>
        <end position="266"/>
    </location>
</feature>
<feature type="compositionally biased region" description="Basic residues" evidence="1">
    <location>
        <begin position="130"/>
        <end position="145"/>
    </location>
</feature>
<name>A0ABR3DLT5_NEUIN</name>
<feature type="compositionally biased region" description="Polar residues" evidence="1">
    <location>
        <begin position="459"/>
        <end position="473"/>
    </location>
</feature>